<name>A0A7L4YR76_9ACTN</name>
<organism evidence="1 2">
    <name type="scientific">Epidermidibacterium keratini</name>
    <dbReference type="NCBI Taxonomy" id="1891644"/>
    <lineage>
        <taxon>Bacteria</taxon>
        <taxon>Bacillati</taxon>
        <taxon>Actinomycetota</taxon>
        <taxon>Actinomycetes</taxon>
        <taxon>Sporichthyales</taxon>
        <taxon>Sporichthyaceae</taxon>
        <taxon>Epidermidibacterium</taxon>
    </lineage>
</organism>
<proteinExistence type="predicted"/>
<evidence type="ECO:0000313" key="1">
    <source>
        <dbReference type="EMBL" id="QHC01620.1"/>
    </source>
</evidence>
<dbReference type="EMBL" id="CP047156">
    <property type="protein sequence ID" value="QHC01620.1"/>
    <property type="molecule type" value="Genomic_DNA"/>
</dbReference>
<dbReference type="AlphaFoldDB" id="A0A7L4YR76"/>
<gene>
    <name evidence="1" type="ORF">EK0264_15865</name>
</gene>
<dbReference type="Proteomes" id="UP000463857">
    <property type="component" value="Chromosome"/>
</dbReference>
<dbReference type="InParanoid" id="A0A7L4YR76"/>
<evidence type="ECO:0000313" key="2">
    <source>
        <dbReference type="Proteomes" id="UP000463857"/>
    </source>
</evidence>
<dbReference type="RefSeq" id="WP_159546755.1">
    <property type="nucleotide sequence ID" value="NZ_CP047156.1"/>
</dbReference>
<reference evidence="1 2" key="1">
    <citation type="journal article" date="2018" name="Int. J. Syst. Evol. Microbiol.">
        <title>Epidermidibacterium keratini gen. nov., sp. nov., a member of the family Sporichthyaceae, isolated from keratin epidermis.</title>
        <authorList>
            <person name="Lee D.G."/>
            <person name="Trujillo M.E."/>
            <person name="Kang S."/>
            <person name="Nam J.J."/>
            <person name="Kim Y.J."/>
        </authorList>
    </citation>
    <scope>NUCLEOTIDE SEQUENCE [LARGE SCALE GENOMIC DNA]</scope>
    <source>
        <strain evidence="1 2">EPI-7</strain>
    </source>
</reference>
<accession>A0A7L4YR76</accession>
<protein>
    <submittedName>
        <fullName evidence="1">Uncharacterized protein</fullName>
    </submittedName>
</protein>
<sequence length="50" mass="5013">MAIIMSPSAIIAADPPKVIHTIAAGFNSTKPAPAFAANAAPTAHMNAVNQ</sequence>
<keyword evidence="2" id="KW-1185">Reference proteome</keyword>
<dbReference type="KEGG" id="eke:EK0264_15865"/>